<protein>
    <submittedName>
        <fullName evidence="2">Uncharacterized protein</fullName>
    </submittedName>
</protein>
<dbReference type="EMBL" id="BSVB01000001">
    <property type="protein sequence ID" value="GMA96158.1"/>
    <property type="molecule type" value="Genomic_DNA"/>
</dbReference>
<evidence type="ECO:0000313" key="2">
    <source>
        <dbReference type="EMBL" id="GMA96158.1"/>
    </source>
</evidence>
<accession>A0ABQ6K6T6</accession>
<keyword evidence="3" id="KW-1185">Reference proteome</keyword>
<name>A0ABQ6K6T6_9MICO</name>
<feature type="region of interest" description="Disordered" evidence="1">
    <location>
        <begin position="1"/>
        <end position="135"/>
    </location>
</feature>
<reference evidence="3" key="1">
    <citation type="journal article" date="2019" name="Int. J. Syst. Evol. Microbiol.">
        <title>The Global Catalogue of Microorganisms (GCM) 10K type strain sequencing project: providing services to taxonomists for standard genome sequencing and annotation.</title>
        <authorList>
            <consortium name="The Broad Institute Genomics Platform"/>
            <consortium name="The Broad Institute Genome Sequencing Center for Infectious Disease"/>
            <person name="Wu L."/>
            <person name="Ma J."/>
        </authorList>
    </citation>
    <scope>NUCLEOTIDE SEQUENCE [LARGE SCALE GENOMIC DNA]</scope>
    <source>
        <strain evidence="3">NBRC 108894</strain>
    </source>
</reference>
<dbReference type="Proteomes" id="UP001157034">
    <property type="component" value="Unassembled WGS sequence"/>
</dbReference>
<sequence>MLSPPAPAATTTDTSDALAGTAQVDSAPGDTVTVHELTQAGAADAGADSASTPTATAETPTKGKSRDFNKGRAPSTKGAVQEPYRRIGARPGLAADPPAPKWGRSDVRARPASRLYRPAPGPGGSCGIPAARTVM</sequence>
<feature type="compositionally biased region" description="Low complexity" evidence="1">
    <location>
        <begin position="8"/>
        <end position="22"/>
    </location>
</feature>
<organism evidence="2 3">
    <name type="scientific">Pseudolysinimonas kribbensis</name>
    <dbReference type="NCBI Taxonomy" id="433641"/>
    <lineage>
        <taxon>Bacteria</taxon>
        <taxon>Bacillati</taxon>
        <taxon>Actinomycetota</taxon>
        <taxon>Actinomycetes</taxon>
        <taxon>Micrococcales</taxon>
        <taxon>Microbacteriaceae</taxon>
        <taxon>Pseudolysinimonas</taxon>
    </lineage>
</organism>
<evidence type="ECO:0000256" key="1">
    <source>
        <dbReference type="SAM" id="MobiDB-lite"/>
    </source>
</evidence>
<comment type="caution">
    <text evidence="2">The sequence shown here is derived from an EMBL/GenBank/DDBJ whole genome shotgun (WGS) entry which is preliminary data.</text>
</comment>
<evidence type="ECO:0000313" key="3">
    <source>
        <dbReference type="Proteomes" id="UP001157034"/>
    </source>
</evidence>
<gene>
    <name evidence="2" type="ORF">GCM10025881_29820</name>
</gene>
<feature type="compositionally biased region" description="Low complexity" evidence="1">
    <location>
        <begin position="40"/>
        <end position="60"/>
    </location>
</feature>
<proteinExistence type="predicted"/>